<comment type="subcellular location">
    <subcellularLocation>
        <location evidence="1">Cell envelope</location>
    </subcellularLocation>
</comment>
<dbReference type="GO" id="GO:0030288">
    <property type="term" value="C:outer membrane-bounded periplasmic space"/>
    <property type="evidence" value="ECO:0007669"/>
    <property type="project" value="TreeGrafter"/>
</dbReference>
<keyword evidence="2" id="KW-0813">Transport</keyword>
<dbReference type="InterPro" id="IPR025997">
    <property type="entry name" value="SBP_2_dom"/>
</dbReference>
<evidence type="ECO:0000256" key="1">
    <source>
        <dbReference type="ARBA" id="ARBA00004196"/>
    </source>
</evidence>
<dbReference type="Proteomes" id="UP001141183">
    <property type="component" value="Unassembled WGS sequence"/>
</dbReference>
<name>A0A9X4B3C2_9CLOT</name>
<organism evidence="12 13">
    <name type="scientific">Clostridium tertium</name>
    <dbReference type="NCBI Taxonomy" id="1559"/>
    <lineage>
        <taxon>Bacteria</taxon>
        <taxon>Bacillati</taxon>
        <taxon>Bacillota</taxon>
        <taxon>Clostridia</taxon>
        <taxon>Eubacteriales</taxon>
        <taxon>Clostridiaceae</taxon>
        <taxon>Clostridium</taxon>
    </lineage>
</organism>
<feature type="domain" description="Periplasmic binding protein" evidence="11">
    <location>
        <begin position="35"/>
        <end position="312"/>
    </location>
</feature>
<feature type="signal peptide" evidence="10">
    <location>
        <begin position="1"/>
        <end position="19"/>
    </location>
</feature>
<dbReference type="PANTHER" id="PTHR30036:SF2">
    <property type="entry name" value="D-GALACTOSE_METHYL-GALACTOSIDE BINDING PERIPLASMIC PROTEIN MGLB"/>
    <property type="match status" value="1"/>
</dbReference>
<evidence type="ECO:0000259" key="11">
    <source>
        <dbReference type="Pfam" id="PF13407"/>
    </source>
</evidence>
<protein>
    <recommendedName>
        <fullName evidence="9">D-galactose/methyl-galactoside binding periplasmic protein MglB</fullName>
    </recommendedName>
</protein>
<dbReference type="EMBL" id="JAMRYU010000013">
    <property type="protein sequence ID" value="MDC4241148.1"/>
    <property type="molecule type" value="Genomic_DNA"/>
</dbReference>
<dbReference type="AlphaFoldDB" id="A0A9X4B3C2"/>
<evidence type="ECO:0000256" key="10">
    <source>
        <dbReference type="SAM" id="SignalP"/>
    </source>
</evidence>
<keyword evidence="6" id="KW-0574">Periplasm</keyword>
<keyword evidence="5 10" id="KW-0732">Signal</keyword>
<evidence type="ECO:0000313" key="12">
    <source>
        <dbReference type="EMBL" id="MDC4241148.1"/>
    </source>
</evidence>
<comment type="caution">
    <text evidence="12">The sequence shown here is derived from an EMBL/GenBank/DDBJ whole genome shotgun (WGS) entry which is preliminary data.</text>
</comment>
<evidence type="ECO:0000256" key="3">
    <source>
        <dbReference type="ARBA" id="ARBA00022597"/>
    </source>
</evidence>
<dbReference type="InterPro" id="IPR028082">
    <property type="entry name" value="Peripla_BP_I"/>
</dbReference>
<gene>
    <name evidence="12" type="ORF">NE398_13350</name>
</gene>
<evidence type="ECO:0000256" key="7">
    <source>
        <dbReference type="ARBA" id="ARBA00022837"/>
    </source>
</evidence>
<evidence type="ECO:0000256" key="5">
    <source>
        <dbReference type="ARBA" id="ARBA00022729"/>
    </source>
</evidence>
<dbReference type="RefSeq" id="WP_271839750.1">
    <property type="nucleotide sequence ID" value="NZ_JAMRYU010000013.1"/>
</dbReference>
<evidence type="ECO:0000256" key="9">
    <source>
        <dbReference type="ARBA" id="ARBA00034344"/>
    </source>
</evidence>
<evidence type="ECO:0000256" key="6">
    <source>
        <dbReference type="ARBA" id="ARBA00022764"/>
    </source>
</evidence>
<proteinExistence type="predicted"/>
<keyword evidence="7" id="KW-0106">Calcium</keyword>
<reference evidence="12" key="1">
    <citation type="submission" date="2022-05" db="EMBL/GenBank/DDBJ databases">
        <title>Draft genome sequence of Clostridium tertium strain CP3 isolated from Peru.</title>
        <authorList>
            <person name="Hurtado R."/>
            <person name="Lima L."/>
            <person name="Sousa T."/>
            <person name="Jaiswal A.K."/>
            <person name="Tiwari S."/>
            <person name="Maturrano L."/>
            <person name="Brenig B."/>
            <person name="Azevedo V."/>
        </authorList>
    </citation>
    <scope>NUCLEOTIDE SEQUENCE</scope>
    <source>
        <strain evidence="12">CP3</strain>
    </source>
</reference>
<keyword evidence="4" id="KW-0479">Metal-binding</keyword>
<evidence type="ECO:0000256" key="2">
    <source>
        <dbReference type="ARBA" id="ARBA00022448"/>
    </source>
</evidence>
<dbReference type="InterPro" id="IPR044085">
    <property type="entry name" value="MglB-like_PBP1"/>
</dbReference>
<evidence type="ECO:0000256" key="8">
    <source>
        <dbReference type="ARBA" id="ARBA00034323"/>
    </source>
</evidence>
<evidence type="ECO:0000256" key="4">
    <source>
        <dbReference type="ARBA" id="ARBA00022723"/>
    </source>
</evidence>
<keyword evidence="3" id="KW-0762">Sugar transport</keyword>
<keyword evidence="13" id="KW-1185">Reference proteome</keyword>
<accession>A0A9X4B3C2</accession>
<dbReference type="GO" id="GO:0046872">
    <property type="term" value="F:metal ion binding"/>
    <property type="evidence" value="ECO:0007669"/>
    <property type="project" value="UniProtKB-KW"/>
</dbReference>
<dbReference type="CDD" id="cd01539">
    <property type="entry name" value="PBP1_GGBP"/>
    <property type="match status" value="1"/>
</dbReference>
<dbReference type="Pfam" id="PF13407">
    <property type="entry name" value="Peripla_BP_4"/>
    <property type="match status" value="1"/>
</dbReference>
<dbReference type="Gene3D" id="3.40.50.2300">
    <property type="match status" value="2"/>
</dbReference>
<evidence type="ECO:0000313" key="13">
    <source>
        <dbReference type="Proteomes" id="UP001141183"/>
    </source>
</evidence>
<sequence length="344" mass="38554">MKKVSIFSIIIITILNIFSADISANTTNIKPIRAGVLLYDEDDYYISEVRDYLLKIENENKETINFIFYDADRNQELQNKQIDELINMKVDLILLNIVDIHQSDPIINKIKAHNIPVIFFNREPSSLNGIKSYEKSLYIGTEACESGEIQGGMIINEMKSGNIKDMNGNGILDYVLLQGDKDNIEAQLRSECVIKSINKNGIRTDEIASEYCNWQQECAKNKIESLLSKYGDNIEVIISNNDEMAIGAILALQERGYNIGDPNKFISVVGVDGTAEARKMIENGFMTGTVIQDAEGMAKALYRIGLNLAQGKPPLQDTEYKFDVTGVGVRIPYNGYIVRKSPNS</sequence>
<comment type="subunit">
    <text evidence="8">The ABC transporter complex is composed of one ATP-binding protein (MglA), two transmembrane proteins (MglC) and a solute-binding protein (MglB).</text>
</comment>
<dbReference type="GO" id="GO:0030246">
    <property type="term" value="F:carbohydrate binding"/>
    <property type="evidence" value="ECO:0007669"/>
    <property type="project" value="InterPro"/>
</dbReference>
<feature type="chain" id="PRO_5040876405" description="D-galactose/methyl-galactoside binding periplasmic protein MglB" evidence="10">
    <location>
        <begin position="20"/>
        <end position="344"/>
    </location>
</feature>
<dbReference type="SUPFAM" id="SSF53822">
    <property type="entry name" value="Periplasmic binding protein-like I"/>
    <property type="match status" value="1"/>
</dbReference>
<dbReference type="PANTHER" id="PTHR30036">
    <property type="entry name" value="D-XYLOSE-BINDING PERIPLASMIC PROTEIN"/>
    <property type="match status" value="1"/>
</dbReference>
<dbReference type="InterPro" id="IPR050555">
    <property type="entry name" value="Bact_Solute-Bind_Prot2"/>
</dbReference>